<accession>W4RQN6</accession>
<dbReference type="EMBL" id="BAUW01000043">
    <property type="protein sequence ID" value="GAE46407.1"/>
    <property type="molecule type" value="Genomic_DNA"/>
</dbReference>
<dbReference type="Proteomes" id="UP000018949">
    <property type="component" value="Unassembled WGS sequence"/>
</dbReference>
<evidence type="ECO:0000259" key="2">
    <source>
        <dbReference type="Pfam" id="PF07697"/>
    </source>
</evidence>
<organism evidence="3 4">
    <name type="scientific">Mesobacillus boroniphilus JCM 21738</name>
    <dbReference type="NCBI Taxonomy" id="1294265"/>
    <lineage>
        <taxon>Bacteria</taxon>
        <taxon>Bacillati</taxon>
        <taxon>Bacillota</taxon>
        <taxon>Bacilli</taxon>
        <taxon>Bacillales</taxon>
        <taxon>Bacillaceae</taxon>
        <taxon>Mesobacillus</taxon>
    </lineage>
</organism>
<keyword evidence="1" id="KW-0812">Transmembrane</keyword>
<evidence type="ECO:0000313" key="4">
    <source>
        <dbReference type="Proteomes" id="UP000018949"/>
    </source>
</evidence>
<protein>
    <submittedName>
        <fullName evidence="3">Membrane protein</fullName>
    </submittedName>
</protein>
<comment type="caution">
    <text evidence="3">The sequence shown here is derived from an EMBL/GenBank/DDBJ whole genome shotgun (WGS) entry which is preliminary data.</text>
</comment>
<proteinExistence type="predicted"/>
<name>W4RQN6_9BACI</name>
<reference evidence="3 4" key="1">
    <citation type="submission" date="2013-12" db="EMBL/GenBank/DDBJ databases">
        <title>NBRP : Genome information of microbial organism related human and environment.</title>
        <authorList>
            <person name="Hattori M."/>
            <person name="Oshima K."/>
            <person name="Inaba H."/>
            <person name="Suda W."/>
            <person name="Sakamoto M."/>
            <person name="Iino T."/>
            <person name="Kitahara M."/>
            <person name="Oshida Y."/>
            <person name="Iida T."/>
            <person name="Kudo T."/>
            <person name="Itoh T."/>
            <person name="Ahmed I."/>
            <person name="Ohkuma M."/>
        </authorList>
    </citation>
    <scope>NUCLEOTIDE SEQUENCE [LARGE SCALE GENOMIC DNA]</scope>
    <source>
        <strain evidence="3 4">JCM 21738</strain>
    </source>
</reference>
<feature type="domain" description="Metal-dependent phosphohydrolase 7TM extracellular" evidence="2">
    <location>
        <begin position="48"/>
        <end position="93"/>
    </location>
</feature>
<feature type="transmembrane region" description="Helical" evidence="1">
    <location>
        <begin position="20"/>
        <end position="40"/>
    </location>
</feature>
<keyword evidence="1" id="KW-0472">Membrane</keyword>
<dbReference type="InterPro" id="IPR011624">
    <property type="entry name" value="Metal-dep_PHydrolase_7TM_extra"/>
</dbReference>
<evidence type="ECO:0000256" key="1">
    <source>
        <dbReference type="SAM" id="Phobius"/>
    </source>
</evidence>
<sequence>MDKLQVQLTAILNLLNIKIFRILLFLLIGVVMYSAMYNNVKPEKLNLKLFSVAEKTIRSPITIEDKESTEADRRKAVEQVKDVYRVKSEYAQNS</sequence>
<dbReference type="Pfam" id="PF07697">
    <property type="entry name" value="7TMR-HDED"/>
    <property type="match status" value="1"/>
</dbReference>
<gene>
    <name evidence="3" type="ORF">JCM21738_3306</name>
</gene>
<keyword evidence="1" id="KW-1133">Transmembrane helix</keyword>
<dbReference type="eggNOG" id="COG1480">
    <property type="taxonomic scope" value="Bacteria"/>
</dbReference>
<keyword evidence="4" id="KW-1185">Reference proteome</keyword>
<dbReference type="AlphaFoldDB" id="W4RQN6"/>
<evidence type="ECO:0000313" key="3">
    <source>
        <dbReference type="EMBL" id="GAE46407.1"/>
    </source>
</evidence>